<comment type="caution">
    <text evidence="1">The sequence shown here is derived from an EMBL/GenBank/DDBJ whole genome shotgun (WGS) entry which is preliminary data.</text>
</comment>
<reference evidence="1 2" key="1">
    <citation type="submission" date="2018-05" db="EMBL/GenBank/DDBJ databases">
        <title>Abyssibacter profundi OUC007T gen. nov., sp. nov, a marine bacterium isolated from seawater of the Mariana Trench.</title>
        <authorList>
            <person name="Zhou S."/>
        </authorList>
    </citation>
    <scope>NUCLEOTIDE SEQUENCE [LARGE SCALE GENOMIC DNA]</scope>
    <source>
        <strain evidence="1 2">OUC007</strain>
    </source>
</reference>
<proteinExistence type="predicted"/>
<dbReference type="EMBL" id="QEQK01000020">
    <property type="protein sequence ID" value="PWN54673.1"/>
    <property type="molecule type" value="Genomic_DNA"/>
</dbReference>
<sequence>MSNAHAVTSVMARLQRDLQGVYDLVPGPDVRRFLITDRRQASQLSPLPADLQEALLVHEQGEQLDISLFVDAQLLSQLASGRVDGGNLDAWLQALEGVSHFELLVQRAQADQPVSQLELELQAEVDKFVWLQHRLTEQQQVVPPALLLRWLFDQPQLRETLDAEQRWRYRRASQLARQYCERLDAAVGPRAHLNRLRRFYRLSGARKLRAAAQH</sequence>
<accession>A0A383XPW9</accession>
<gene>
    <name evidence="1" type="ORF">DEH80_16335</name>
</gene>
<protein>
    <submittedName>
        <fullName evidence="1">Uncharacterized protein</fullName>
    </submittedName>
</protein>
<evidence type="ECO:0000313" key="2">
    <source>
        <dbReference type="Proteomes" id="UP000251800"/>
    </source>
</evidence>
<name>A0A383XPW9_9GAMM</name>
<organism evidence="1 2">
    <name type="scientific">Abyssibacter profundi</name>
    <dbReference type="NCBI Taxonomy" id="2182787"/>
    <lineage>
        <taxon>Bacteria</taxon>
        <taxon>Pseudomonadati</taxon>
        <taxon>Pseudomonadota</taxon>
        <taxon>Gammaproteobacteria</taxon>
        <taxon>Chromatiales</taxon>
        <taxon>Oceanococcaceae</taxon>
        <taxon>Abyssibacter</taxon>
    </lineage>
</organism>
<dbReference type="AlphaFoldDB" id="A0A383XPW9"/>
<evidence type="ECO:0000313" key="1">
    <source>
        <dbReference type="EMBL" id="PWN54673.1"/>
    </source>
</evidence>
<dbReference type="RefSeq" id="WP_109721594.1">
    <property type="nucleotide sequence ID" value="NZ_QEQK01000020.1"/>
</dbReference>
<dbReference type="OrthoDB" id="5763356at2"/>
<dbReference type="Proteomes" id="UP000251800">
    <property type="component" value="Unassembled WGS sequence"/>
</dbReference>
<keyword evidence="2" id="KW-1185">Reference proteome</keyword>